<dbReference type="InterPro" id="IPR042175">
    <property type="entry name" value="Cell/Rod_MreC_2"/>
</dbReference>
<dbReference type="InterPro" id="IPR055342">
    <property type="entry name" value="MreC_beta-barrel_core"/>
</dbReference>
<dbReference type="RefSeq" id="WP_382167086.1">
    <property type="nucleotide sequence ID" value="NZ_JBHTBR010000005.1"/>
</dbReference>
<evidence type="ECO:0000256" key="2">
    <source>
        <dbReference type="ARBA" id="ARBA00013855"/>
    </source>
</evidence>
<organism evidence="7 8">
    <name type="scientific">Hirschia litorea</name>
    <dbReference type="NCBI Taxonomy" id="1199156"/>
    <lineage>
        <taxon>Bacteria</taxon>
        <taxon>Pseudomonadati</taxon>
        <taxon>Pseudomonadota</taxon>
        <taxon>Alphaproteobacteria</taxon>
        <taxon>Hyphomonadales</taxon>
        <taxon>Hyphomonadaceae</taxon>
        <taxon>Hirschia</taxon>
    </lineage>
</organism>
<dbReference type="PANTHER" id="PTHR34138">
    <property type="entry name" value="CELL SHAPE-DETERMINING PROTEIN MREC"/>
    <property type="match status" value="1"/>
</dbReference>
<dbReference type="PANTHER" id="PTHR34138:SF1">
    <property type="entry name" value="CELL SHAPE-DETERMINING PROTEIN MREC"/>
    <property type="match status" value="1"/>
</dbReference>
<evidence type="ECO:0000256" key="1">
    <source>
        <dbReference type="ARBA" id="ARBA00009369"/>
    </source>
</evidence>
<dbReference type="EMBL" id="JBHTBR010000005">
    <property type="protein sequence ID" value="MFC7291848.1"/>
    <property type="molecule type" value="Genomic_DNA"/>
</dbReference>
<keyword evidence="8" id="KW-1185">Reference proteome</keyword>
<keyword evidence="5" id="KW-1133">Transmembrane helix</keyword>
<dbReference type="Gene3D" id="2.40.10.350">
    <property type="entry name" value="Rod shape-determining protein MreC, domain 2"/>
    <property type="match status" value="1"/>
</dbReference>
<dbReference type="Gene3D" id="2.40.10.340">
    <property type="entry name" value="Rod shape-determining protein MreC, domain 1"/>
    <property type="match status" value="1"/>
</dbReference>
<dbReference type="Proteomes" id="UP001596492">
    <property type="component" value="Unassembled WGS sequence"/>
</dbReference>
<dbReference type="InterPro" id="IPR007221">
    <property type="entry name" value="MreC"/>
</dbReference>
<evidence type="ECO:0000256" key="5">
    <source>
        <dbReference type="SAM" id="Phobius"/>
    </source>
</evidence>
<keyword evidence="3" id="KW-0133">Cell shape</keyword>
<evidence type="ECO:0000313" key="8">
    <source>
        <dbReference type="Proteomes" id="UP001596492"/>
    </source>
</evidence>
<evidence type="ECO:0000259" key="6">
    <source>
        <dbReference type="Pfam" id="PF04085"/>
    </source>
</evidence>
<evidence type="ECO:0000256" key="4">
    <source>
        <dbReference type="ARBA" id="ARBA00032089"/>
    </source>
</evidence>
<keyword evidence="5" id="KW-0472">Membrane</keyword>
<protein>
    <recommendedName>
        <fullName evidence="2">Cell shape-determining protein MreC</fullName>
    </recommendedName>
    <alternativeName>
        <fullName evidence="4">Cell shape protein MreC</fullName>
    </alternativeName>
</protein>
<dbReference type="Pfam" id="PF04085">
    <property type="entry name" value="MreC"/>
    <property type="match status" value="1"/>
</dbReference>
<accession>A0ABW2IL35</accession>
<reference evidence="8" key="1">
    <citation type="journal article" date="2019" name="Int. J. Syst. Evol. Microbiol.">
        <title>The Global Catalogue of Microorganisms (GCM) 10K type strain sequencing project: providing services to taxonomists for standard genome sequencing and annotation.</title>
        <authorList>
            <consortium name="The Broad Institute Genomics Platform"/>
            <consortium name="The Broad Institute Genome Sequencing Center for Infectious Disease"/>
            <person name="Wu L."/>
            <person name="Ma J."/>
        </authorList>
    </citation>
    <scope>NUCLEOTIDE SEQUENCE [LARGE SCALE GENOMIC DNA]</scope>
    <source>
        <strain evidence="8">CCUG 51308</strain>
    </source>
</reference>
<dbReference type="InterPro" id="IPR042177">
    <property type="entry name" value="Cell/Rod_1"/>
</dbReference>
<name>A0ABW2IL35_9PROT</name>
<comment type="caution">
    <text evidence="7">The sequence shown here is derived from an EMBL/GenBank/DDBJ whole genome shotgun (WGS) entry which is preliminary data.</text>
</comment>
<gene>
    <name evidence="7" type="primary">mreC</name>
    <name evidence="7" type="ORF">ACFQS8_09495</name>
</gene>
<proteinExistence type="inferred from homology"/>
<sequence>MARHARHRVGSPRFAARAGIAGIGIALLGLLMIQSSSDVRRALQPSRARMDDITSNISAAANKHFAGYTWLFADKAAKARIKELESEVQSLERWREATRTMSQRMVEYENMLDLMGEPQIGGVTARVVAETNGPFTNTRIANAGDVHGVSDGFAAVNEHGLLGRVVRTGHRTSRILLLTDYNSRIPVMGRTSLDRALLVGDRKVGARILHAETPDKIVEGEEWVTSGDDGVFERGLRVGFAHRDKDGWRLDLAMQRDAIDFVRLVPPPGFVTPEELMVTDGVGLTENTNETLISNLQENSEQGAAPVANAGGRP</sequence>
<comment type="similarity">
    <text evidence="1">Belongs to the MreC family.</text>
</comment>
<evidence type="ECO:0000256" key="3">
    <source>
        <dbReference type="ARBA" id="ARBA00022960"/>
    </source>
</evidence>
<feature type="transmembrane region" description="Helical" evidence="5">
    <location>
        <begin position="14"/>
        <end position="33"/>
    </location>
</feature>
<keyword evidence="5" id="KW-0812">Transmembrane</keyword>
<evidence type="ECO:0000313" key="7">
    <source>
        <dbReference type="EMBL" id="MFC7291848.1"/>
    </source>
</evidence>
<feature type="domain" description="Rod shape-determining protein MreC beta-barrel core" evidence="6">
    <location>
        <begin position="127"/>
        <end position="240"/>
    </location>
</feature>